<sequence>MAKALFITTNDLVKHTIINGNVDPDSYTQYIFQAQQVHIQNYLGTKLYNKINDGIVAGNLASPYTTLLSDYIKMMVIHWTMVEYLPYASIKISEKGVFKHNSENSTVVDKSEIDYLIEKARDTAQSYTNRFIDYMTFNQSLFPEYNLNSNSDVYPDKDANFTGWVL</sequence>
<name>A0A6J7X4L4_9CAUD</name>
<dbReference type="Pfam" id="PF20459">
    <property type="entry name" value="DUF6712"/>
    <property type="match status" value="1"/>
</dbReference>
<accession>A0A6J7X4L4</accession>
<gene>
    <name evidence="1" type="ORF">UFOVP387_21</name>
</gene>
<protein>
    <submittedName>
        <fullName evidence="1">Uncharacterized protein</fullName>
    </submittedName>
</protein>
<dbReference type="EMBL" id="LR798326">
    <property type="protein sequence ID" value="CAB5223974.1"/>
    <property type="molecule type" value="Genomic_DNA"/>
</dbReference>
<proteinExistence type="predicted"/>
<dbReference type="InterPro" id="IPR046558">
    <property type="entry name" value="DUF6712"/>
</dbReference>
<organism evidence="1">
    <name type="scientific">uncultured Caudovirales phage</name>
    <dbReference type="NCBI Taxonomy" id="2100421"/>
    <lineage>
        <taxon>Viruses</taxon>
        <taxon>Duplodnaviria</taxon>
        <taxon>Heunggongvirae</taxon>
        <taxon>Uroviricota</taxon>
        <taxon>Caudoviricetes</taxon>
        <taxon>Peduoviridae</taxon>
        <taxon>Maltschvirus</taxon>
        <taxon>Maltschvirus maltsch</taxon>
    </lineage>
</organism>
<evidence type="ECO:0000313" key="1">
    <source>
        <dbReference type="EMBL" id="CAB5223974.1"/>
    </source>
</evidence>
<reference evidence="1" key="1">
    <citation type="submission" date="2020-05" db="EMBL/GenBank/DDBJ databases">
        <authorList>
            <person name="Chiriac C."/>
            <person name="Salcher M."/>
            <person name="Ghai R."/>
            <person name="Kavagutti S V."/>
        </authorList>
    </citation>
    <scope>NUCLEOTIDE SEQUENCE</scope>
</reference>